<dbReference type="InterPro" id="IPR006603">
    <property type="entry name" value="PQ-loop_rpt"/>
</dbReference>
<dbReference type="AlphaFoldDB" id="A0A7K1T1H7"/>
<evidence type="ECO:0000256" key="5">
    <source>
        <dbReference type="SAM" id="Phobius"/>
    </source>
</evidence>
<evidence type="ECO:0000256" key="2">
    <source>
        <dbReference type="ARBA" id="ARBA00022692"/>
    </source>
</evidence>
<evidence type="ECO:0000313" key="6">
    <source>
        <dbReference type="EMBL" id="MVN23361.1"/>
    </source>
</evidence>
<gene>
    <name evidence="6" type="ORF">GO621_17695</name>
</gene>
<dbReference type="GO" id="GO:0051119">
    <property type="term" value="F:sugar transmembrane transporter activity"/>
    <property type="evidence" value="ECO:0007669"/>
    <property type="project" value="InterPro"/>
</dbReference>
<evidence type="ECO:0000256" key="3">
    <source>
        <dbReference type="ARBA" id="ARBA00022989"/>
    </source>
</evidence>
<sequence>MDETLIKILGLVAGACTSLAVLPQVITTFKTKKASDVSIFMFIVMLTGNVLWVVYGFAKNDIAIIITNLVTVALNVTMLIFKVKYKENK</sequence>
<comment type="caution">
    <text evidence="6">The sequence shown here is derived from an EMBL/GenBank/DDBJ whole genome shotgun (WGS) entry which is preliminary data.</text>
</comment>
<protein>
    <recommendedName>
        <fullName evidence="8">MtN3 and saliva related transmembrane protein</fullName>
    </recommendedName>
</protein>
<name>A0A7K1T1H7_9SPHI</name>
<dbReference type="InterPro" id="IPR047662">
    <property type="entry name" value="SemiSWEET"/>
</dbReference>
<dbReference type="Proteomes" id="UP000462014">
    <property type="component" value="Unassembled WGS sequence"/>
</dbReference>
<dbReference type="EMBL" id="WPIK01000023">
    <property type="protein sequence ID" value="MVN23361.1"/>
    <property type="molecule type" value="Genomic_DNA"/>
</dbReference>
<feature type="transmembrane region" description="Helical" evidence="5">
    <location>
        <begin position="6"/>
        <end position="25"/>
    </location>
</feature>
<dbReference type="Gene3D" id="1.20.1280.290">
    <property type="match status" value="1"/>
</dbReference>
<evidence type="ECO:0000256" key="4">
    <source>
        <dbReference type="ARBA" id="ARBA00023136"/>
    </source>
</evidence>
<evidence type="ECO:0000256" key="1">
    <source>
        <dbReference type="ARBA" id="ARBA00004141"/>
    </source>
</evidence>
<feature type="transmembrane region" description="Helical" evidence="5">
    <location>
        <begin position="37"/>
        <end position="56"/>
    </location>
</feature>
<keyword evidence="4 5" id="KW-0472">Membrane</keyword>
<accession>A0A7K1T1H7</accession>
<comment type="subcellular location">
    <subcellularLocation>
        <location evidence="1">Membrane</location>
        <topology evidence="1">Multi-pass membrane protein</topology>
    </subcellularLocation>
</comment>
<organism evidence="6 7">
    <name type="scientific">Mucilaginibacter arboris</name>
    <dbReference type="NCBI Taxonomy" id="2682090"/>
    <lineage>
        <taxon>Bacteria</taxon>
        <taxon>Pseudomonadati</taxon>
        <taxon>Bacteroidota</taxon>
        <taxon>Sphingobacteriia</taxon>
        <taxon>Sphingobacteriales</taxon>
        <taxon>Sphingobacteriaceae</taxon>
        <taxon>Mucilaginibacter</taxon>
    </lineage>
</organism>
<dbReference type="RefSeq" id="WP_157569510.1">
    <property type="nucleotide sequence ID" value="NZ_WPIK01000023.1"/>
</dbReference>
<dbReference type="Pfam" id="PF04193">
    <property type="entry name" value="PQ-loop"/>
    <property type="match status" value="1"/>
</dbReference>
<dbReference type="NCBIfam" id="NF037968">
    <property type="entry name" value="SemiSWEET_2"/>
    <property type="match status" value="1"/>
</dbReference>
<proteinExistence type="predicted"/>
<keyword evidence="2 5" id="KW-0812">Transmembrane</keyword>
<keyword evidence="7" id="KW-1185">Reference proteome</keyword>
<keyword evidence="3 5" id="KW-1133">Transmembrane helix</keyword>
<evidence type="ECO:0008006" key="8">
    <source>
        <dbReference type="Google" id="ProtNLM"/>
    </source>
</evidence>
<evidence type="ECO:0000313" key="7">
    <source>
        <dbReference type="Proteomes" id="UP000462014"/>
    </source>
</evidence>
<dbReference type="GO" id="GO:0016020">
    <property type="term" value="C:membrane"/>
    <property type="evidence" value="ECO:0007669"/>
    <property type="project" value="UniProtKB-SubCell"/>
</dbReference>
<reference evidence="6 7" key="1">
    <citation type="submission" date="2019-12" db="EMBL/GenBank/DDBJ databases">
        <title>Mucilaginibacter sp. HMF7410 genome sequencing and assembly.</title>
        <authorList>
            <person name="Kang H."/>
            <person name="Cha I."/>
            <person name="Kim H."/>
            <person name="Joh K."/>
        </authorList>
    </citation>
    <scope>NUCLEOTIDE SEQUENCE [LARGE SCALE GENOMIC DNA]</scope>
    <source>
        <strain evidence="6 7">HMF7410</strain>
    </source>
</reference>
<feature type="transmembrane region" description="Helical" evidence="5">
    <location>
        <begin position="62"/>
        <end position="81"/>
    </location>
</feature>